<feature type="chain" id="PRO_5019444725" evidence="1">
    <location>
        <begin position="22"/>
        <end position="285"/>
    </location>
</feature>
<dbReference type="Proteomes" id="UP000285150">
    <property type="component" value="Unassembled WGS sequence"/>
</dbReference>
<dbReference type="PANTHER" id="PTHR39200">
    <property type="entry name" value="HYPOTHETICAL EXPORTED PROTEIN"/>
    <property type="match status" value="1"/>
</dbReference>
<accession>A0A413B6B4</accession>
<feature type="signal peptide" evidence="1">
    <location>
        <begin position="1"/>
        <end position="21"/>
    </location>
</feature>
<dbReference type="PANTHER" id="PTHR39200:SF1">
    <property type="entry name" value="AUTO-TRANSPORTER ADHESIN HEAD GIN DOMAIN-CONTAINING PROTEIN-RELATED"/>
    <property type="match status" value="1"/>
</dbReference>
<evidence type="ECO:0000313" key="4">
    <source>
        <dbReference type="Proteomes" id="UP000285150"/>
    </source>
</evidence>
<evidence type="ECO:0000313" key="3">
    <source>
        <dbReference type="EMBL" id="RGW33775.1"/>
    </source>
</evidence>
<reference evidence="3 4" key="1">
    <citation type="submission" date="2018-08" db="EMBL/GenBank/DDBJ databases">
        <title>A genome reference for cultivated species of the human gut microbiota.</title>
        <authorList>
            <person name="Zou Y."/>
            <person name="Xue W."/>
            <person name="Luo G."/>
        </authorList>
    </citation>
    <scope>NUCLEOTIDE SEQUENCE [LARGE SCALE GENOMIC DNA]</scope>
    <source>
        <strain evidence="3 4">AF12-7</strain>
    </source>
</reference>
<comment type="caution">
    <text evidence="3">The sequence shown here is derived from an EMBL/GenBank/DDBJ whole genome shotgun (WGS) entry which is preliminary data.</text>
</comment>
<gene>
    <name evidence="3" type="ORF">DWV77_09765</name>
</gene>
<feature type="domain" description="Putative auto-transporter adhesin head GIN" evidence="2">
    <location>
        <begin position="49"/>
        <end position="210"/>
    </location>
</feature>
<evidence type="ECO:0000256" key="1">
    <source>
        <dbReference type="SAM" id="SignalP"/>
    </source>
</evidence>
<keyword evidence="1" id="KW-0732">Signal</keyword>
<dbReference type="InterPro" id="IPR021255">
    <property type="entry name" value="DUF2807"/>
</dbReference>
<proteinExistence type="predicted"/>
<evidence type="ECO:0000259" key="2">
    <source>
        <dbReference type="Pfam" id="PF10988"/>
    </source>
</evidence>
<dbReference type="EMBL" id="QSAF01000010">
    <property type="protein sequence ID" value="RGW33775.1"/>
    <property type="molecule type" value="Genomic_DNA"/>
</dbReference>
<organism evidence="3 4">
    <name type="scientific">Bacteroides stercoris</name>
    <dbReference type="NCBI Taxonomy" id="46506"/>
    <lineage>
        <taxon>Bacteria</taxon>
        <taxon>Pseudomonadati</taxon>
        <taxon>Bacteroidota</taxon>
        <taxon>Bacteroidia</taxon>
        <taxon>Bacteroidales</taxon>
        <taxon>Bacteroidaceae</taxon>
        <taxon>Bacteroides</taxon>
    </lineage>
</organism>
<protein>
    <submittedName>
        <fullName evidence="3">DUF2807 domain-containing protein</fullName>
    </submittedName>
</protein>
<dbReference type="Pfam" id="PF10988">
    <property type="entry name" value="DUF2807"/>
    <property type="match status" value="1"/>
</dbReference>
<dbReference type="AlphaFoldDB" id="A0A413B6B4"/>
<sequence length="285" mass="29340">MKTLTAIIVSGIFALNTTACTCNYNSGLFNGKTVKASKNYVTKAIKVDNFTGVNLAGSPDVIYTQKAGKPQVEIYTSDNIVDLLDINVANNTLNIKFKKGVSVSYNKLEIRVSSETLNNISVAGSGNVKLANGLKTDNLKVSVAGSGDIDADNITCTGNLNVSVTGSGDIEGSNITCANLTASIAGSGDLKLDNVSAAGTEASVAGSGTAVLTGTSQEADYRVAGSGDLFASGLQAKRVSASVSGSGDIKCHATDFLKARTSGSGNIGYKGNPELDFPKKRLYKL</sequence>
<name>A0A413B6B4_BACSE</name>
<dbReference type="RefSeq" id="WP_117858097.1">
    <property type="nucleotide sequence ID" value="NZ_QSAF01000010.1"/>
</dbReference>
<dbReference type="Gene3D" id="2.160.20.120">
    <property type="match status" value="1"/>
</dbReference>